<dbReference type="RefSeq" id="WP_190957772.1">
    <property type="nucleotide sequence ID" value="NZ_JACJTU010000028.1"/>
</dbReference>
<protein>
    <submittedName>
        <fullName evidence="1">DUF3172 domain-containing protein</fullName>
    </submittedName>
</protein>
<evidence type="ECO:0000313" key="1">
    <source>
        <dbReference type="EMBL" id="MBD2737175.1"/>
    </source>
</evidence>
<accession>A0ABR8KFV4</accession>
<evidence type="ECO:0000313" key="2">
    <source>
        <dbReference type="Proteomes" id="UP000637383"/>
    </source>
</evidence>
<sequence>MPIAGVAVLPTIILGVNVTTVTTFSLKNVVTNHYTDNTTVDAYICVQSGTNAIARVIRVFV</sequence>
<dbReference type="EMBL" id="JACJTU010000028">
    <property type="protein sequence ID" value="MBD2737175.1"/>
    <property type="molecule type" value="Genomic_DNA"/>
</dbReference>
<proteinExistence type="predicted"/>
<reference evidence="1 2" key="1">
    <citation type="journal article" date="2020" name="ISME J.">
        <title>Comparative genomics reveals insights into cyanobacterial evolution and habitat adaptation.</title>
        <authorList>
            <person name="Chen M.Y."/>
            <person name="Teng W.K."/>
            <person name="Zhao L."/>
            <person name="Hu C.X."/>
            <person name="Zhou Y.K."/>
            <person name="Han B.P."/>
            <person name="Song L.R."/>
            <person name="Shu W.S."/>
        </authorList>
    </citation>
    <scope>NUCLEOTIDE SEQUENCE [LARGE SCALE GENOMIC DNA]</scope>
    <source>
        <strain evidence="1 2">FACHB-159</strain>
    </source>
</reference>
<comment type="caution">
    <text evidence="1">The sequence shown here is derived from an EMBL/GenBank/DDBJ whole genome shotgun (WGS) entry which is preliminary data.</text>
</comment>
<gene>
    <name evidence="1" type="ORF">H6H03_25370</name>
</gene>
<keyword evidence="2" id="KW-1185">Reference proteome</keyword>
<dbReference type="Pfam" id="PF11371">
    <property type="entry name" value="DUF3172"/>
    <property type="match status" value="1"/>
</dbReference>
<dbReference type="Proteomes" id="UP000637383">
    <property type="component" value="Unassembled WGS sequence"/>
</dbReference>
<name>A0ABR8KFV4_9NOSO</name>
<dbReference type="InterPro" id="IPR021511">
    <property type="entry name" value="DUF3172"/>
</dbReference>
<organism evidence="1 2">
    <name type="scientific">Nostoc paludosum FACHB-159</name>
    <dbReference type="NCBI Taxonomy" id="2692908"/>
    <lineage>
        <taxon>Bacteria</taxon>
        <taxon>Bacillati</taxon>
        <taxon>Cyanobacteriota</taxon>
        <taxon>Cyanophyceae</taxon>
        <taxon>Nostocales</taxon>
        <taxon>Nostocaceae</taxon>
        <taxon>Nostoc</taxon>
    </lineage>
</organism>